<protein>
    <submittedName>
        <fullName evidence="1">Uncharacterized protein</fullName>
    </submittedName>
</protein>
<dbReference type="Pfam" id="PF03004">
    <property type="entry name" value="Transposase_24"/>
    <property type="match status" value="1"/>
</dbReference>
<evidence type="ECO:0000313" key="2">
    <source>
        <dbReference type="Proteomes" id="UP000316621"/>
    </source>
</evidence>
<proteinExistence type="predicted"/>
<dbReference type="AlphaFoldDB" id="A0A4Y7JV28"/>
<evidence type="ECO:0000313" key="1">
    <source>
        <dbReference type="EMBL" id="RZC63565.1"/>
    </source>
</evidence>
<dbReference type="InterPro" id="IPR004252">
    <property type="entry name" value="Probable_transposase_24"/>
</dbReference>
<sequence length="374" mass="44178">MVTLQSHSMFFCSFVLKMQSEEGKMVSMVSTSTPSLLLLSLKRERSDVIPLLHILWQSGKKRKKLIGMMANLKDPIKCDFRTPLGIQWRRTGCGANFRGKKGTWKGKHFTQHDTTAKRLADKPTALTEGEWKDLVTFWETDATHQKYSEQNVKSRSCQQVKHTMGRKNHARCKSEMVQMREQSGLDENGFDEDGNQHPISDEVYGNVLPITRQKRVRAERYPTCSSYERNEDFERRMKERDEDFDRRIRERDAEWEARLKACDEEDKMRENKMLEYVRLCYRPGHVLSPGQFSGPSDYHFRPAQPLFAPWEQPYRPLDQHNGSEEQPYRHVERLVRPANQPYKHEEQLVRPAEQSNRIEEQLYRSQNDCKYQFP</sequence>
<gene>
    <name evidence="1" type="ORF">C5167_025305</name>
</gene>
<organism evidence="1 2">
    <name type="scientific">Papaver somniferum</name>
    <name type="common">Opium poppy</name>
    <dbReference type="NCBI Taxonomy" id="3469"/>
    <lineage>
        <taxon>Eukaryota</taxon>
        <taxon>Viridiplantae</taxon>
        <taxon>Streptophyta</taxon>
        <taxon>Embryophyta</taxon>
        <taxon>Tracheophyta</taxon>
        <taxon>Spermatophyta</taxon>
        <taxon>Magnoliopsida</taxon>
        <taxon>Ranunculales</taxon>
        <taxon>Papaveraceae</taxon>
        <taxon>Papaveroideae</taxon>
        <taxon>Papaver</taxon>
    </lineage>
</organism>
<reference evidence="1 2" key="1">
    <citation type="journal article" date="2018" name="Science">
        <title>The opium poppy genome and morphinan production.</title>
        <authorList>
            <person name="Guo L."/>
            <person name="Winzer T."/>
            <person name="Yang X."/>
            <person name="Li Y."/>
            <person name="Ning Z."/>
            <person name="He Z."/>
            <person name="Teodor R."/>
            <person name="Lu Y."/>
            <person name="Bowser T.A."/>
            <person name="Graham I.A."/>
            <person name="Ye K."/>
        </authorList>
    </citation>
    <scope>NUCLEOTIDE SEQUENCE [LARGE SCALE GENOMIC DNA]</scope>
    <source>
        <strain evidence="2">cv. HN1</strain>
        <tissue evidence="1">Leaves</tissue>
    </source>
</reference>
<dbReference type="EMBL" id="CM010719">
    <property type="protein sequence ID" value="RZC63565.1"/>
    <property type="molecule type" value="Genomic_DNA"/>
</dbReference>
<accession>A0A4Y7JV28</accession>
<dbReference type="Gramene" id="RZC63565">
    <property type="protein sequence ID" value="RZC63565"/>
    <property type="gene ID" value="C5167_025305"/>
</dbReference>
<name>A0A4Y7JV28_PAPSO</name>
<keyword evidence="2" id="KW-1185">Reference proteome</keyword>
<dbReference type="Proteomes" id="UP000316621">
    <property type="component" value="Chromosome 5"/>
</dbReference>